<proteinExistence type="predicted"/>
<dbReference type="AlphaFoldDB" id="A0A1G8LRI3"/>
<accession>A0A1G8LRI3</accession>
<dbReference type="STRING" id="551996.SAMN05192573_12437"/>
<gene>
    <name evidence="1" type="ORF">SAMN05192573_12437</name>
</gene>
<name>A0A1G8LRI3_9SPHI</name>
<sequence length="101" mass="11428">MKLLVVTCLKECLGDISKIFKEANIDVFSTSEIIGQKQGKGTNFLEDWFASGDEKVESMMIFTFTPSANAKQGMELIKIYNKTHDNNSPVRTFIMPVEKFL</sequence>
<evidence type="ECO:0000313" key="2">
    <source>
        <dbReference type="Proteomes" id="UP000199705"/>
    </source>
</evidence>
<dbReference type="Proteomes" id="UP000199705">
    <property type="component" value="Unassembled WGS sequence"/>
</dbReference>
<reference evidence="2" key="1">
    <citation type="submission" date="2016-10" db="EMBL/GenBank/DDBJ databases">
        <authorList>
            <person name="Varghese N."/>
            <person name="Submissions S."/>
        </authorList>
    </citation>
    <scope>NUCLEOTIDE SEQUENCE [LARGE SCALE GENOMIC DNA]</scope>
    <source>
        <strain evidence="2">Gh-67</strain>
    </source>
</reference>
<evidence type="ECO:0000313" key="1">
    <source>
        <dbReference type="EMBL" id="SDI58312.1"/>
    </source>
</evidence>
<protein>
    <recommendedName>
        <fullName evidence="3">Nitrogen regulatory protein P-II</fullName>
    </recommendedName>
</protein>
<evidence type="ECO:0008006" key="3">
    <source>
        <dbReference type="Google" id="ProtNLM"/>
    </source>
</evidence>
<keyword evidence="2" id="KW-1185">Reference proteome</keyword>
<dbReference type="RefSeq" id="WP_091175557.1">
    <property type="nucleotide sequence ID" value="NZ_FNCG01000024.1"/>
</dbReference>
<dbReference type="InterPro" id="IPR011322">
    <property type="entry name" value="N-reg_PII-like_a/b"/>
</dbReference>
<dbReference type="SUPFAM" id="SSF54913">
    <property type="entry name" value="GlnB-like"/>
    <property type="match status" value="1"/>
</dbReference>
<organism evidence="1 2">
    <name type="scientific">Mucilaginibacter gossypii</name>
    <dbReference type="NCBI Taxonomy" id="551996"/>
    <lineage>
        <taxon>Bacteria</taxon>
        <taxon>Pseudomonadati</taxon>
        <taxon>Bacteroidota</taxon>
        <taxon>Sphingobacteriia</taxon>
        <taxon>Sphingobacteriales</taxon>
        <taxon>Sphingobacteriaceae</taxon>
        <taxon>Mucilaginibacter</taxon>
    </lineage>
</organism>
<dbReference type="EMBL" id="FNCG01000024">
    <property type="protein sequence ID" value="SDI58312.1"/>
    <property type="molecule type" value="Genomic_DNA"/>
</dbReference>